<dbReference type="Gene3D" id="3.40.1410.10">
    <property type="entry name" value="Chorismate lyase-like"/>
    <property type="match status" value="1"/>
</dbReference>
<dbReference type="RefSeq" id="WP_259508724.1">
    <property type="nucleotide sequence ID" value="NZ_JANLCM010000002.1"/>
</dbReference>
<organism evidence="6 7">
    <name type="scientific">Herbiconiux aconitum</name>
    <dbReference type="NCBI Taxonomy" id="2970913"/>
    <lineage>
        <taxon>Bacteria</taxon>
        <taxon>Bacillati</taxon>
        <taxon>Actinomycetota</taxon>
        <taxon>Actinomycetes</taxon>
        <taxon>Micrococcales</taxon>
        <taxon>Microbacteriaceae</taxon>
        <taxon>Herbiconiux</taxon>
    </lineage>
</organism>
<dbReference type="Gene3D" id="1.10.10.10">
    <property type="entry name" value="Winged helix-like DNA-binding domain superfamily/Winged helix DNA-binding domain"/>
    <property type="match status" value="1"/>
</dbReference>
<dbReference type="PANTHER" id="PTHR44846:SF1">
    <property type="entry name" value="MANNOSYL-D-GLYCERATE TRANSPORT_METABOLISM SYSTEM REPRESSOR MNGR-RELATED"/>
    <property type="match status" value="1"/>
</dbReference>
<dbReference type="Pfam" id="PF07702">
    <property type="entry name" value="UTRA"/>
    <property type="match status" value="1"/>
</dbReference>
<evidence type="ECO:0000313" key="7">
    <source>
        <dbReference type="Proteomes" id="UP001165584"/>
    </source>
</evidence>
<evidence type="ECO:0000259" key="5">
    <source>
        <dbReference type="PROSITE" id="PS50949"/>
    </source>
</evidence>
<accession>A0ABT2GWG8</accession>
<keyword evidence="4" id="KW-1133">Transmembrane helix</keyword>
<dbReference type="PROSITE" id="PS50949">
    <property type="entry name" value="HTH_GNTR"/>
    <property type="match status" value="1"/>
</dbReference>
<dbReference type="PANTHER" id="PTHR44846">
    <property type="entry name" value="MANNOSYL-D-GLYCERATE TRANSPORT/METABOLISM SYSTEM REPRESSOR MNGR-RELATED"/>
    <property type="match status" value="1"/>
</dbReference>
<dbReference type="PRINTS" id="PR00035">
    <property type="entry name" value="HTHGNTR"/>
</dbReference>
<evidence type="ECO:0000256" key="2">
    <source>
        <dbReference type="ARBA" id="ARBA00023125"/>
    </source>
</evidence>
<dbReference type="SUPFAM" id="SSF46785">
    <property type="entry name" value="Winged helix' DNA-binding domain"/>
    <property type="match status" value="1"/>
</dbReference>
<evidence type="ECO:0000256" key="4">
    <source>
        <dbReference type="SAM" id="Phobius"/>
    </source>
</evidence>
<evidence type="ECO:0000256" key="3">
    <source>
        <dbReference type="ARBA" id="ARBA00023163"/>
    </source>
</evidence>
<dbReference type="EMBL" id="JANLCM010000002">
    <property type="protein sequence ID" value="MCS5719221.1"/>
    <property type="molecule type" value="Genomic_DNA"/>
</dbReference>
<evidence type="ECO:0000256" key="1">
    <source>
        <dbReference type="ARBA" id="ARBA00023015"/>
    </source>
</evidence>
<dbReference type="CDD" id="cd07377">
    <property type="entry name" value="WHTH_GntR"/>
    <property type="match status" value="1"/>
</dbReference>
<gene>
    <name evidence="6" type="ORF">N1027_13865</name>
</gene>
<dbReference type="SMART" id="SM00345">
    <property type="entry name" value="HTH_GNTR"/>
    <property type="match status" value="1"/>
</dbReference>
<name>A0ABT2GWG8_9MICO</name>
<dbReference type="InterPro" id="IPR050679">
    <property type="entry name" value="Bact_HTH_transcr_reg"/>
</dbReference>
<keyword evidence="4" id="KW-0812">Transmembrane</keyword>
<feature type="domain" description="HTH gntR-type" evidence="5">
    <location>
        <begin position="4"/>
        <end position="72"/>
    </location>
</feature>
<dbReference type="InterPro" id="IPR036390">
    <property type="entry name" value="WH_DNA-bd_sf"/>
</dbReference>
<dbReference type="SUPFAM" id="SSF64288">
    <property type="entry name" value="Chorismate lyase-like"/>
    <property type="match status" value="1"/>
</dbReference>
<keyword evidence="2" id="KW-0238">DNA-binding</keyword>
<reference evidence="6" key="1">
    <citation type="submission" date="2022-08" db="EMBL/GenBank/DDBJ databases">
        <authorList>
            <person name="Deng Y."/>
            <person name="Han X.-F."/>
            <person name="Zhang Y.-Q."/>
        </authorList>
    </citation>
    <scope>NUCLEOTIDE SEQUENCE</scope>
    <source>
        <strain evidence="6">CPCC 205763</strain>
    </source>
</reference>
<dbReference type="Pfam" id="PF00392">
    <property type="entry name" value="GntR"/>
    <property type="match status" value="1"/>
</dbReference>
<protein>
    <submittedName>
        <fullName evidence="6">GntR family transcriptional regulator</fullName>
    </submittedName>
</protein>
<dbReference type="InterPro" id="IPR000524">
    <property type="entry name" value="Tscrpt_reg_HTH_GntR"/>
</dbReference>
<dbReference type="InterPro" id="IPR036388">
    <property type="entry name" value="WH-like_DNA-bd_sf"/>
</dbReference>
<dbReference type="Proteomes" id="UP001165584">
    <property type="component" value="Unassembled WGS sequence"/>
</dbReference>
<dbReference type="InterPro" id="IPR028978">
    <property type="entry name" value="Chorismate_lyase_/UTRA_dom_sf"/>
</dbReference>
<keyword evidence="7" id="KW-1185">Reference proteome</keyword>
<feature type="transmembrane region" description="Helical" evidence="4">
    <location>
        <begin position="251"/>
        <end position="271"/>
    </location>
</feature>
<keyword evidence="3" id="KW-0804">Transcription</keyword>
<sequence length="285" mass="31222">MSEVQRYRELAEALRERIAAGEFAHGNSLPSEQAFAVEYGVTRTIVRSALRWLEQRGLVTARRNIGWFLRAPHQVQGFDRLRSFTQWAEGRGMLAGARMVSRESGPATEREAQLLRIPIGEPVLRWSRIRTLDDRIVMLERSSWAPWVAPLLETFPDDGVSSTQALAEAGVAVVFGNHRIEAVAASSEEARLLGVRRSSPLLQVRREVFAKDGRVVEFGVDRYLPNTIAFEAQAAGTADHAERGRRSGPGMAAGAAILFGALVAHCVPWAIAANDLVSAASDLVA</sequence>
<proteinExistence type="predicted"/>
<comment type="caution">
    <text evidence="6">The sequence shown here is derived from an EMBL/GenBank/DDBJ whole genome shotgun (WGS) entry which is preliminary data.</text>
</comment>
<keyword evidence="1" id="KW-0805">Transcription regulation</keyword>
<dbReference type="InterPro" id="IPR011663">
    <property type="entry name" value="UTRA"/>
</dbReference>
<dbReference type="SMART" id="SM00866">
    <property type="entry name" value="UTRA"/>
    <property type="match status" value="1"/>
</dbReference>
<keyword evidence="4" id="KW-0472">Membrane</keyword>
<evidence type="ECO:0000313" key="6">
    <source>
        <dbReference type="EMBL" id="MCS5719221.1"/>
    </source>
</evidence>